<evidence type="ECO:0000313" key="4">
    <source>
        <dbReference type="Proteomes" id="UP000247811"/>
    </source>
</evidence>
<feature type="signal peptide" evidence="1">
    <location>
        <begin position="1"/>
        <end position="25"/>
    </location>
</feature>
<reference evidence="3 4" key="1">
    <citation type="submission" date="2018-05" db="EMBL/GenBank/DDBJ databases">
        <title>Genomic Encyclopedia of Type Strains, Phase IV (KMG-IV): sequencing the most valuable type-strain genomes for metagenomic binning, comparative biology and taxonomic classification.</title>
        <authorList>
            <person name="Goeker M."/>
        </authorList>
    </citation>
    <scope>NUCLEOTIDE SEQUENCE [LARGE SCALE GENOMIC DNA]</scope>
    <source>
        <strain evidence="3 4">DSM 566</strain>
    </source>
</reference>
<organism evidence="3 4">
    <name type="scientific">Sphaerotilus hippei</name>
    <dbReference type="NCBI Taxonomy" id="744406"/>
    <lineage>
        <taxon>Bacteria</taxon>
        <taxon>Pseudomonadati</taxon>
        <taxon>Pseudomonadota</taxon>
        <taxon>Betaproteobacteria</taxon>
        <taxon>Burkholderiales</taxon>
        <taxon>Sphaerotilaceae</taxon>
        <taxon>Sphaerotilus</taxon>
    </lineage>
</organism>
<feature type="domain" description="Ice-binding protein C-terminal" evidence="2">
    <location>
        <begin position="175"/>
        <end position="199"/>
    </location>
</feature>
<proteinExistence type="predicted"/>
<gene>
    <name evidence="3" type="ORF">C7444_12224</name>
</gene>
<name>A0A318GVK7_9BURK</name>
<evidence type="ECO:0000313" key="3">
    <source>
        <dbReference type="EMBL" id="PXW92849.1"/>
    </source>
</evidence>
<feature type="chain" id="PRO_5016355244" evidence="1">
    <location>
        <begin position="26"/>
        <end position="203"/>
    </location>
</feature>
<dbReference type="Proteomes" id="UP000247811">
    <property type="component" value="Unassembled WGS sequence"/>
</dbReference>
<protein>
    <submittedName>
        <fullName evidence="3">Putative secreted protein</fullName>
    </submittedName>
</protein>
<dbReference type="EMBL" id="QJJS01000022">
    <property type="protein sequence ID" value="PXW92849.1"/>
    <property type="molecule type" value="Genomic_DNA"/>
</dbReference>
<dbReference type="InterPro" id="IPR013424">
    <property type="entry name" value="Ice-binding_C"/>
</dbReference>
<sequence>MSTLQKLTRRLTLLALLGATFGAQAATTTYDFNSGTLATEFSSTDSIFRSTTDQYLRYVADTGLLTYTLTLTQASDVSFDFYYASTETTATTAADVSFSGGALTSSTLLGTASGENFNPGVGSTSAWNAHYVSDTFTGLSAGTYTFTIDKASVATVGNPHYLHVDDFSVSVQASAVPEPESLALMLAGLGAVGLMGRRRQRQD</sequence>
<dbReference type="AlphaFoldDB" id="A0A318GVK7"/>
<evidence type="ECO:0000259" key="2">
    <source>
        <dbReference type="Pfam" id="PF07589"/>
    </source>
</evidence>
<accession>A0A318GVK7</accession>
<dbReference type="NCBIfam" id="TIGR02595">
    <property type="entry name" value="PEP_CTERM"/>
    <property type="match status" value="1"/>
</dbReference>
<comment type="caution">
    <text evidence="3">The sequence shown here is derived from an EMBL/GenBank/DDBJ whole genome shotgun (WGS) entry which is preliminary data.</text>
</comment>
<dbReference type="Pfam" id="PF07589">
    <property type="entry name" value="PEP-CTERM"/>
    <property type="match status" value="1"/>
</dbReference>
<evidence type="ECO:0000256" key="1">
    <source>
        <dbReference type="SAM" id="SignalP"/>
    </source>
</evidence>
<dbReference type="NCBIfam" id="NF038126">
    <property type="entry name" value="PEP_CTERM_FxDxF"/>
    <property type="match status" value="1"/>
</dbReference>
<keyword evidence="4" id="KW-1185">Reference proteome</keyword>
<dbReference type="RefSeq" id="WP_110402223.1">
    <property type="nucleotide sequence ID" value="NZ_QJJS01000022.1"/>
</dbReference>
<keyword evidence="1" id="KW-0732">Signal</keyword>